<accession>A0ABV9VWZ9</accession>
<dbReference type="NCBIfam" id="NF038325">
    <property type="entry name" value="DISARM_DrmAS"/>
    <property type="match status" value="1"/>
</dbReference>
<dbReference type="Proteomes" id="UP001595912">
    <property type="component" value="Unassembled WGS sequence"/>
</dbReference>
<dbReference type="RefSeq" id="WP_380117370.1">
    <property type="nucleotide sequence ID" value="NZ_JBHSIU010000028.1"/>
</dbReference>
<comment type="caution">
    <text evidence="3">The sequence shown here is derived from an EMBL/GenBank/DDBJ whole genome shotgun (WGS) entry which is preliminary data.</text>
</comment>
<keyword evidence="3" id="KW-0378">Hydrolase</keyword>
<keyword evidence="3" id="KW-0347">Helicase</keyword>
<dbReference type="PANTHER" id="PTHR47957">
    <property type="entry name" value="ATP-DEPENDENT HELICASE HRQ1"/>
    <property type="match status" value="1"/>
</dbReference>
<dbReference type="GO" id="GO:0004386">
    <property type="term" value="F:helicase activity"/>
    <property type="evidence" value="ECO:0007669"/>
    <property type="project" value="UniProtKB-KW"/>
</dbReference>
<keyword evidence="4" id="KW-1185">Reference proteome</keyword>
<protein>
    <submittedName>
        <fullName evidence="3">DISARM system helicase DrmA</fullName>
    </submittedName>
</protein>
<dbReference type="Gene3D" id="3.40.50.300">
    <property type="entry name" value="P-loop containing nucleotide triphosphate hydrolases"/>
    <property type="match status" value="1"/>
</dbReference>
<reference evidence="4" key="1">
    <citation type="journal article" date="2019" name="Int. J. Syst. Evol. Microbiol.">
        <title>The Global Catalogue of Microorganisms (GCM) 10K type strain sequencing project: providing services to taxonomists for standard genome sequencing and annotation.</title>
        <authorList>
            <consortium name="The Broad Institute Genomics Platform"/>
            <consortium name="The Broad Institute Genome Sequencing Center for Infectious Disease"/>
            <person name="Wu L."/>
            <person name="Ma J."/>
        </authorList>
    </citation>
    <scope>NUCLEOTIDE SEQUENCE [LARGE SCALE GENOMIC DNA]</scope>
    <source>
        <strain evidence="4">CGMCC 4.7152</strain>
    </source>
</reference>
<organism evidence="3 4">
    <name type="scientific">Dactylosporangium cerinum</name>
    <dbReference type="NCBI Taxonomy" id="1434730"/>
    <lineage>
        <taxon>Bacteria</taxon>
        <taxon>Bacillati</taxon>
        <taxon>Actinomycetota</taxon>
        <taxon>Actinomycetes</taxon>
        <taxon>Micromonosporales</taxon>
        <taxon>Micromonosporaceae</taxon>
        <taxon>Dactylosporangium</taxon>
    </lineage>
</organism>
<gene>
    <name evidence="3" type="primary">drmA</name>
    <name evidence="3" type="ORF">ACFPIJ_23735</name>
</gene>
<name>A0ABV9VWZ9_9ACTN</name>
<sequence length="1234" mass="134514">MTTSSTEVRNELHRLLAADLVGPWGGPAETIVGNPRGRYLAGALAPVKVSGGGEVRPLPPFAIAEPESVADLRAVEDPLMVVSENGSAGVPEVEDGEVMDSEESAEAEDRGPASQLIAPSSMGLRFRIGADGPGLILTARWGTYTPRREADDNGRIRTLYDRTQHEYFIRVDRSRLKSRAYLDETVLEKDGEVLVSISVEVLPDEADGSLVVEVALQNRKITDGNLPPREWLFQADLEVTADDESDVFLPIHDPLDGFAQGLDAEEKRLELLYRDRLEFAVGRTCSATWSCANPAKTGGLWVRDLVMDSRRANRIRTTWLPETEVPQTTAPPIPGTIVSMCRLGDASLHEVIDGLRPLIDGYRNWLTECQTEAEQLPSHLQAVADEAIEDADAVGKRLEAGLELLKEPDVFRAFQFMNRVMAEQRIHSQVAQARSEGGALSIAEALTKVLSEGEKAASWRPFQLGFILMQLSGLSRPESALRSGEAAQAELLFFPTGGGKTEAYLGLAAFTFAIRRLQGTVSSPDGALDGRDGVAVLMRYTLRLLTTQQFQRATALMCATEIERLKDTATWGDEPFRIGLWVGTSVSPKSVAEAKAQVDEAKSTEGKAYGVTVLQLQRCPWCGTSISSKQHIRHDPVRRRVLVYCGAKLGTECPFAEGGQVEDGLPLLTTDEEIYRHPPTFLLATVDKFARIAREGQTASLFGHVVRRCPRHGYIHPDTPDDVCNGSSHNAKGGAPKAVVAPVGRLRPPDLIIQDELHLITGALGTAVGLFEVAVDTLCSWRLGADASTAVPVRPLVVASTATSRNAAVQVRRLYGRGVEIFPPQVLDIRYTYFSTEVPVSPGNPGRRYLGVCAHGARLTLTEIRVSEILLLAGQRLLDQHGEAADPYMTLVGYFSATRELAGMRRYLDDDVTTRITNPDKQSGYPPRGRFGLEIGELTSRISSTDITATLNRLAVAFDPAFDSTAAHQEQAALRRAGGKPSGRAGERPYDVVLATSMLQVGVDVGRLGLMLVVGQPKNTAEYIQASSRVGRVASRAGLVVTLANRARPRDMAHYEQFEHYHRTFYAHVESLSVTPYSDSSLERGLTGVLVSIARVLDATRSPSLSPQAGAGSVATRYSTVEHLIDVIAERAAAAEADDGIDEVRAKLQRRLDTWYKKVKSTPDIVYDKRGKPSLLISPEDGAVFDDDVYLRVANSMREVQPEINLVVRSVQDKVTDAEPHDAPGWVFPVEAKA</sequence>
<dbReference type="PANTHER" id="PTHR47957:SF3">
    <property type="entry name" value="ATP-DEPENDENT HELICASE HRQ1"/>
    <property type="match status" value="1"/>
</dbReference>
<keyword evidence="3" id="KW-0547">Nucleotide-binding</keyword>
<dbReference type="SUPFAM" id="SSF52540">
    <property type="entry name" value="P-loop containing nucleoside triphosphate hydrolases"/>
    <property type="match status" value="2"/>
</dbReference>
<feature type="domain" description="Helicase C-terminal" evidence="2">
    <location>
        <begin position="911"/>
        <end position="1073"/>
    </location>
</feature>
<feature type="compositionally biased region" description="Acidic residues" evidence="1">
    <location>
        <begin position="92"/>
        <end position="106"/>
    </location>
</feature>
<dbReference type="InterPro" id="IPR001650">
    <property type="entry name" value="Helicase_C-like"/>
</dbReference>
<dbReference type="PROSITE" id="PS51194">
    <property type="entry name" value="HELICASE_CTER"/>
    <property type="match status" value="1"/>
</dbReference>
<dbReference type="InterPro" id="IPR027417">
    <property type="entry name" value="P-loop_NTPase"/>
</dbReference>
<evidence type="ECO:0000259" key="2">
    <source>
        <dbReference type="PROSITE" id="PS51194"/>
    </source>
</evidence>
<evidence type="ECO:0000256" key="1">
    <source>
        <dbReference type="SAM" id="MobiDB-lite"/>
    </source>
</evidence>
<feature type="region of interest" description="Disordered" evidence="1">
    <location>
        <begin position="84"/>
        <end position="113"/>
    </location>
</feature>
<proteinExistence type="predicted"/>
<dbReference type="Pfam" id="PF00271">
    <property type="entry name" value="Helicase_C"/>
    <property type="match status" value="1"/>
</dbReference>
<evidence type="ECO:0000313" key="3">
    <source>
        <dbReference type="EMBL" id="MFC5000838.1"/>
    </source>
</evidence>
<keyword evidence="3" id="KW-0067">ATP-binding</keyword>
<evidence type="ECO:0000313" key="4">
    <source>
        <dbReference type="Proteomes" id="UP001595912"/>
    </source>
</evidence>
<dbReference type="EMBL" id="JBHSIU010000028">
    <property type="protein sequence ID" value="MFC5000838.1"/>
    <property type="molecule type" value="Genomic_DNA"/>
</dbReference>
<dbReference type="CDD" id="cd18785">
    <property type="entry name" value="SF2_C"/>
    <property type="match status" value="1"/>
</dbReference>